<comment type="caution">
    <text evidence="4">The sequence shown here is derived from an EMBL/GenBank/DDBJ whole genome shotgun (WGS) entry which is preliminary data.</text>
</comment>
<dbReference type="AlphaFoldDB" id="X0T018"/>
<feature type="domain" description="DNA methylase N-4/N-6" evidence="3">
    <location>
        <begin position="14"/>
        <end position="214"/>
    </location>
</feature>
<dbReference type="InterPro" id="IPR001091">
    <property type="entry name" value="RM_Methyltransferase"/>
</dbReference>
<proteinExistence type="predicted"/>
<evidence type="ECO:0000256" key="1">
    <source>
        <dbReference type="ARBA" id="ARBA00022603"/>
    </source>
</evidence>
<dbReference type="InterPro" id="IPR002941">
    <property type="entry name" value="DNA_methylase_N4/N6"/>
</dbReference>
<dbReference type="Gene3D" id="3.40.50.150">
    <property type="entry name" value="Vaccinia Virus protein VP39"/>
    <property type="match status" value="1"/>
</dbReference>
<gene>
    <name evidence="4" type="ORF">S01H1_28842</name>
</gene>
<dbReference type="InterPro" id="IPR029063">
    <property type="entry name" value="SAM-dependent_MTases_sf"/>
</dbReference>
<dbReference type="GO" id="GO:0032259">
    <property type="term" value="P:methylation"/>
    <property type="evidence" value="ECO:0007669"/>
    <property type="project" value="UniProtKB-KW"/>
</dbReference>
<evidence type="ECO:0000256" key="2">
    <source>
        <dbReference type="ARBA" id="ARBA00022679"/>
    </source>
</evidence>
<evidence type="ECO:0000259" key="3">
    <source>
        <dbReference type="Pfam" id="PF01555"/>
    </source>
</evidence>
<dbReference type="Pfam" id="PF01555">
    <property type="entry name" value="N6_N4_Mtase"/>
    <property type="match status" value="1"/>
</dbReference>
<evidence type="ECO:0000313" key="4">
    <source>
        <dbReference type="EMBL" id="GAF86549.1"/>
    </source>
</evidence>
<dbReference type="PRINTS" id="PR00508">
    <property type="entry name" value="S21N4MTFRASE"/>
</dbReference>
<dbReference type="SUPFAM" id="SSF53335">
    <property type="entry name" value="S-adenosyl-L-methionine-dependent methyltransferases"/>
    <property type="match status" value="1"/>
</dbReference>
<dbReference type="EMBL" id="BARS01017651">
    <property type="protein sequence ID" value="GAF86549.1"/>
    <property type="molecule type" value="Genomic_DNA"/>
</dbReference>
<feature type="non-terminal residue" evidence="4">
    <location>
        <position position="1"/>
    </location>
</feature>
<sequence>YFSLKEYPDSDFRIDAKSIDMYLKDLKTIFEECFRVLKDGRFLCVIVGQFTSGEKSYFIPAYITQLLEDIGFNYKREHIWVKPLGIQGIWNRGTTSFLNQPYPRNTMINIHHEHILIFQKGDKPEVFYGRNPLSVSEVKEWCWSIWELTVSHVKDHPAPFPETIVKRLIKMYSYEGEVVLDPFLGSGTTSKVAKALKRRSVGIEVSPEYIPLIKQEVGGADIIRYDQKQTIDFSQIL</sequence>
<accession>X0T018</accession>
<organism evidence="4">
    <name type="scientific">marine sediment metagenome</name>
    <dbReference type="NCBI Taxonomy" id="412755"/>
    <lineage>
        <taxon>unclassified sequences</taxon>
        <taxon>metagenomes</taxon>
        <taxon>ecological metagenomes</taxon>
    </lineage>
</organism>
<protein>
    <recommendedName>
        <fullName evidence="3">DNA methylase N-4/N-6 domain-containing protein</fullName>
    </recommendedName>
</protein>
<dbReference type="GO" id="GO:0003677">
    <property type="term" value="F:DNA binding"/>
    <property type="evidence" value="ECO:0007669"/>
    <property type="project" value="InterPro"/>
</dbReference>
<keyword evidence="2" id="KW-0808">Transferase</keyword>
<dbReference type="GO" id="GO:0008170">
    <property type="term" value="F:N-methyltransferase activity"/>
    <property type="evidence" value="ECO:0007669"/>
    <property type="project" value="InterPro"/>
</dbReference>
<reference evidence="4" key="1">
    <citation type="journal article" date="2014" name="Front. Microbiol.">
        <title>High frequency of phylogenetically diverse reductive dehalogenase-homologous genes in deep subseafloor sedimentary metagenomes.</title>
        <authorList>
            <person name="Kawai M."/>
            <person name="Futagami T."/>
            <person name="Toyoda A."/>
            <person name="Takaki Y."/>
            <person name="Nishi S."/>
            <person name="Hori S."/>
            <person name="Arai W."/>
            <person name="Tsubouchi T."/>
            <person name="Morono Y."/>
            <person name="Uchiyama I."/>
            <person name="Ito T."/>
            <person name="Fujiyama A."/>
            <person name="Inagaki F."/>
            <person name="Takami H."/>
        </authorList>
    </citation>
    <scope>NUCLEOTIDE SEQUENCE</scope>
    <source>
        <strain evidence="4">Expedition CK06-06</strain>
    </source>
</reference>
<keyword evidence="1" id="KW-0489">Methyltransferase</keyword>
<name>X0T018_9ZZZZ</name>